<evidence type="ECO:0000256" key="4">
    <source>
        <dbReference type="ARBA" id="ARBA00023098"/>
    </source>
</evidence>
<proteinExistence type="inferred from homology"/>
<protein>
    <submittedName>
        <fullName evidence="6">Oxidoreductase</fullName>
    </submittedName>
</protein>
<organism evidence="6 7">
    <name type="scientific">Actinoplanes cyaneus</name>
    <dbReference type="NCBI Taxonomy" id="52696"/>
    <lineage>
        <taxon>Bacteria</taxon>
        <taxon>Bacillati</taxon>
        <taxon>Actinomycetota</taxon>
        <taxon>Actinomycetes</taxon>
        <taxon>Micromonosporales</taxon>
        <taxon>Micromonosporaceae</taxon>
        <taxon>Actinoplanes</taxon>
    </lineage>
</organism>
<dbReference type="PANTHER" id="PTHR43180:SF28">
    <property type="entry name" value="NAD(P)-BINDING ROSSMANN-FOLD SUPERFAMILY PROTEIN"/>
    <property type="match status" value="1"/>
</dbReference>
<name>A0A919ITR9_9ACTN</name>
<evidence type="ECO:0000256" key="1">
    <source>
        <dbReference type="ARBA" id="ARBA00006484"/>
    </source>
</evidence>
<dbReference type="Pfam" id="PF13561">
    <property type="entry name" value="adh_short_C2"/>
    <property type="match status" value="1"/>
</dbReference>
<keyword evidence="7" id="KW-1185">Reference proteome</keyword>
<dbReference type="GO" id="GO:0008202">
    <property type="term" value="P:steroid metabolic process"/>
    <property type="evidence" value="ECO:0007669"/>
    <property type="project" value="UniProtKB-KW"/>
</dbReference>
<dbReference type="NCBIfam" id="NF005559">
    <property type="entry name" value="PRK07231.1"/>
    <property type="match status" value="1"/>
</dbReference>
<comment type="similarity">
    <text evidence="1">Belongs to the short-chain dehydrogenases/reductases (SDR) family.</text>
</comment>
<keyword evidence="5" id="KW-0753">Steroid metabolism</keyword>
<dbReference type="GO" id="GO:0016491">
    <property type="term" value="F:oxidoreductase activity"/>
    <property type="evidence" value="ECO:0007669"/>
    <property type="project" value="UniProtKB-KW"/>
</dbReference>
<keyword evidence="2" id="KW-0560">Oxidoreductase</keyword>
<dbReference type="EMBL" id="BOMH01000108">
    <property type="protein sequence ID" value="GID71238.1"/>
    <property type="molecule type" value="Genomic_DNA"/>
</dbReference>
<sequence>MNALTGKVAVVTGATSGIGVDVARAFVAEGAHVVLAGRRRSEGDAVVRELGPAASFVRTDVTDEDDVAELLHVAVQRHGRLDVLVNNAGAASHLGSIEEVDAAAFRATQEVNVMGALYGIKHAVGHLRRLGTGGSIINMASITGDRVVYAGVAYSVSKAALIHLTKWAAAELGAYGIRVNSISPGFITTTRFGKAAGVTEVQARERLDALDTYAREQAASMQAIHRAGTGSDVAGAAVYLAGDASSYVTGQDLAIDGGLSLGQPRDAMVRIRDTMAGIFAG</sequence>
<dbReference type="CDD" id="cd05233">
    <property type="entry name" value="SDR_c"/>
    <property type="match status" value="1"/>
</dbReference>
<dbReference type="InterPro" id="IPR036291">
    <property type="entry name" value="NAD(P)-bd_dom_sf"/>
</dbReference>
<dbReference type="RefSeq" id="WP_203756216.1">
    <property type="nucleotide sequence ID" value="NZ_BAAAUC010000097.1"/>
</dbReference>
<evidence type="ECO:0000256" key="2">
    <source>
        <dbReference type="ARBA" id="ARBA00023002"/>
    </source>
</evidence>
<keyword evidence="3" id="KW-0520">NAD</keyword>
<dbReference type="SUPFAM" id="SSF51735">
    <property type="entry name" value="NAD(P)-binding Rossmann-fold domains"/>
    <property type="match status" value="1"/>
</dbReference>
<evidence type="ECO:0000256" key="5">
    <source>
        <dbReference type="ARBA" id="ARBA00023221"/>
    </source>
</evidence>
<dbReference type="PRINTS" id="PR00081">
    <property type="entry name" value="GDHRDH"/>
</dbReference>
<dbReference type="AlphaFoldDB" id="A0A919ITR9"/>
<reference evidence="6" key="1">
    <citation type="submission" date="2021-01" db="EMBL/GenBank/DDBJ databases">
        <title>Whole genome shotgun sequence of Actinoplanes cyaneus NBRC 14990.</title>
        <authorList>
            <person name="Komaki H."/>
            <person name="Tamura T."/>
        </authorList>
    </citation>
    <scope>NUCLEOTIDE SEQUENCE</scope>
    <source>
        <strain evidence="6">NBRC 14990</strain>
    </source>
</reference>
<dbReference type="PROSITE" id="PS00061">
    <property type="entry name" value="ADH_SHORT"/>
    <property type="match status" value="1"/>
</dbReference>
<dbReference type="InterPro" id="IPR020904">
    <property type="entry name" value="Sc_DH/Rdtase_CS"/>
</dbReference>
<dbReference type="FunFam" id="3.40.50.720:FF:000084">
    <property type="entry name" value="Short-chain dehydrogenase reductase"/>
    <property type="match status" value="1"/>
</dbReference>
<evidence type="ECO:0000256" key="3">
    <source>
        <dbReference type="ARBA" id="ARBA00023027"/>
    </source>
</evidence>
<evidence type="ECO:0000313" key="6">
    <source>
        <dbReference type="EMBL" id="GID71238.1"/>
    </source>
</evidence>
<dbReference type="PANTHER" id="PTHR43180">
    <property type="entry name" value="3-OXOACYL-(ACYL-CARRIER-PROTEIN) REDUCTASE (AFU_ORTHOLOGUE AFUA_6G11210)"/>
    <property type="match status" value="1"/>
</dbReference>
<dbReference type="Gene3D" id="3.40.50.720">
    <property type="entry name" value="NAD(P)-binding Rossmann-like Domain"/>
    <property type="match status" value="1"/>
</dbReference>
<accession>A0A919ITR9</accession>
<dbReference type="PRINTS" id="PR00080">
    <property type="entry name" value="SDRFAMILY"/>
</dbReference>
<evidence type="ECO:0000313" key="7">
    <source>
        <dbReference type="Proteomes" id="UP000619479"/>
    </source>
</evidence>
<dbReference type="Proteomes" id="UP000619479">
    <property type="component" value="Unassembled WGS sequence"/>
</dbReference>
<dbReference type="InterPro" id="IPR002347">
    <property type="entry name" value="SDR_fam"/>
</dbReference>
<comment type="caution">
    <text evidence="6">The sequence shown here is derived from an EMBL/GenBank/DDBJ whole genome shotgun (WGS) entry which is preliminary data.</text>
</comment>
<gene>
    <name evidence="6" type="ORF">Acy02nite_91190</name>
</gene>
<keyword evidence="4" id="KW-0443">Lipid metabolism</keyword>